<evidence type="ECO:0000256" key="6">
    <source>
        <dbReference type="ARBA" id="ARBA00022927"/>
    </source>
</evidence>
<dbReference type="InterPro" id="IPR023201">
    <property type="entry name" value="SecY_dom_sf"/>
</dbReference>
<gene>
    <name evidence="14" type="primary">SEC61</name>
    <name evidence="14" type="ORF">LTR62_007905</name>
</gene>
<reference evidence="14" key="1">
    <citation type="submission" date="2023-08" db="EMBL/GenBank/DDBJ databases">
        <title>Black Yeasts Isolated from many extreme environments.</title>
        <authorList>
            <person name="Coleine C."/>
            <person name="Stajich J.E."/>
            <person name="Selbmann L."/>
        </authorList>
    </citation>
    <scope>NUCLEOTIDE SEQUENCE</scope>
    <source>
        <strain evidence="14">CCFEE 5401</strain>
    </source>
</reference>
<dbReference type="FunFam" id="1.10.3370.10:FF:000002">
    <property type="entry name" value="Transport Sec61 subunit alpha isoform 2"/>
    <property type="match status" value="1"/>
</dbReference>
<evidence type="ECO:0000256" key="9">
    <source>
        <dbReference type="ARBA" id="ARBA00023136"/>
    </source>
</evidence>
<evidence type="ECO:0000256" key="1">
    <source>
        <dbReference type="ARBA" id="ARBA00004477"/>
    </source>
</evidence>
<dbReference type="GO" id="GO:0050660">
    <property type="term" value="F:flavin adenine dinucleotide binding"/>
    <property type="evidence" value="ECO:0007669"/>
    <property type="project" value="InterPro"/>
</dbReference>
<evidence type="ECO:0000256" key="4">
    <source>
        <dbReference type="ARBA" id="ARBA00022692"/>
    </source>
</evidence>
<sequence length="722" mass="78563">MSGLRFLDLVKPFTPLIPEVAVPETKVPFQQRIIWTSVTLVIFLVMSQMPLYGIVSSDNADPLYWLRMMMASNRGTLMELGITPIISSGMVFQLLAGTHLIDVNLDLKSDRELYQTAQKLLAIIISFGQACVFVLTGLYGPPADLGAGICVLLVVQLLTAAIVVVLLDELLQKGYGLGSGISLFIATNICESIVWRAFSPTTVNTGRGPEFEGAIIALVHLLITWPNKQLALREAFYRQNLPNVMNLISTIIVFSVVIYLQGFRVEIPVKSSRQRGMRGSYPVRLFYTSNMPIMLQSALSSNVFLLSQALYNKLPDNLLVRMIGVWEAREGTSQVMPASGLVYYMSPPLNISDAILDPLHTAIFAAYMLTACAAFSKTWIEVSGSSPRDVAKQLKDQGLVMAGHRDESMYRELKRVIPTAAAFGGACIGALSITSDLMGALGSGTGILMAVTIIYGYFEIAAKEGDISGLKVDRLGYRQCPQLDNNRYHDAQGKTLGGSSARNQMLYQRGSKGSYDLWAKKIGDEAFSWNNILPFFQRSPRFTPPNARLTGGGNRTAHYNATAFSASGGPLQVSYPNYVTDFSPCGIEALGAGGFGRAEGFADGNLMGVGYNPFTFDHERKTRASSEATFLDYAIAQNLPLTVYPMSQAMKVVFDNASCATGVQVQSASMNWTLSARKEVILSAGIFHSPQLLMVSGVGPAETLRFHNITGIKDLPGVGQNM</sequence>
<evidence type="ECO:0000256" key="7">
    <source>
        <dbReference type="ARBA" id="ARBA00022989"/>
    </source>
</evidence>
<evidence type="ECO:0000313" key="15">
    <source>
        <dbReference type="Proteomes" id="UP001310890"/>
    </source>
</evidence>
<comment type="subcellular location">
    <subcellularLocation>
        <location evidence="1">Endoplasmic reticulum membrane</location>
        <topology evidence="1">Multi-pass membrane protein</topology>
    </subcellularLocation>
    <subcellularLocation>
        <location evidence="10">Membrane</location>
        <topology evidence="10">Multi-pass membrane protein</topology>
    </subcellularLocation>
</comment>
<feature type="transmembrane region" description="Helical" evidence="12">
    <location>
        <begin position="75"/>
        <end position="100"/>
    </location>
</feature>
<dbReference type="SUPFAM" id="SSF103491">
    <property type="entry name" value="Preprotein translocase SecY subunit"/>
    <property type="match status" value="1"/>
</dbReference>
<evidence type="ECO:0000256" key="10">
    <source>
        <dbReference type="RuleBase" id="RU003484"/>
    </source>
</evidence>
<dbReference type="Gene3D" id="1.10.3370.10">
    <property type="entry name" value="SecY subunit domain"/>
    <property type="match status" value="1"/>
</dbReference>
<keyword evidence="8 10" id="KW-0811">Translocation</keyword>
<organism evidence="14 15">
    <name type="scientific">Meristemomyces frigidus</name>
    <dbReference type="NCBI Taxonomy" id="1508187"/>
    <lineage>
        <taxon>Eukaryota</taxon>
        <taxon>Fungi</taxon>
        <taxon>Dikarya</taxon>
        <taxon>Ascomycota</taxon>
        <taxon>Pezizomycotina</taxon>
        <taxon>Dothideomycetes</taxon>
        <taxon>Dothideomycetidae</taxon>
        <taxon>Mycosphaerellales</taxon>
        <taxon>Teratosphaeriaceae</taxon>
        <taxon>Meristemomyces</taxon>
    </lineage>
</organism>
<name>A0AAN7TM09_9PEZI</name>
<evidence type="ECO:0000256" key="5">
    <source>
        <dbReference type="ARBA" id="ARBA00022824"/>
    </source>
</evidence>
<keyword evidence="9 12" id="KW-0472">Membrane</keyword>
<dbReference type="Pfam" id="PF10559">
    <property type="entry name" value="Plug_translocon"/>
    <property type="match status" value="1"/>
</dbReference>
<keyword evidence="3 10" id="KW-0813">Transport</keyword>
<dbReference type="PANTHER" id="PTHR10906">
    <property type="entry name" value="SECY/SEC61-ALPHA FAMILY MEMBER"/>
    <property type="match status" value="1"/>
</dbReference>
<feature type="transmembrane region" description="Helical" evidence="12">
    <location>
        <begin position="145"/>
        <end position="167"/>
    </location>
</feature>
<feature type="transmembrane region" description="Helical" evidence="12">
    <location>
        <begin position="33"/>
        <end position="55"/>
    </location>
</feature>
<comment type="caution">
    <text evidence="14">The sequence shown here is derived from an EMBL/GenBank/DDBJ whole genome shotgun (WGS) entry which is preliminary data.</text>
</comment>
<dbReference type="AlphaFoldDB" id="A0AAN7TM09"/>
<feature type="transmembrane region" description="Helical" evidence="12">
    <location>
        <begin position="244"/>
        <end position="265"/>
    </location>
</feature>
<keyword evidence="4 10" id="KW-0812">Transmembrane</keyword>
<dbReference type="NCBIfam" id="NF006341">
    <property type="entry name" value="PRK08568.1-5"/>
    <property type="match status" value="1"/>
</dbReference>
<dbReference type="InterPro" id="IPR002208">
    <property type="entry name" value="SecY/SEC61-alpha"/>
</dbReference>
<dbReference type="GO" id="GO:0015031">
    <property type="term" value="P:protein transport"/>
    <property type="evidence" value="ECO:0007669"/>
    <property type="project" value="UniProtKB-KW"/>
</dbReference>
<evidence type="ECO:0000256" key="11">
    <source>
        <dbReference type="RuleBase" id="RU004349"/>
    </source>
</evidence>
<dbReference type="GO" id="GO:0005789">
    <property type="term" value="C:endoplasmic reticulum membrane"/>
    <property type="evidence" value="ECO:0007669"/>
    <property type="project" value="UniProtKB-SubCell"/>
</dbReference>
<evidence type="ECO:0000313" key="14">
    <source>
        <dbReference type="EMBL" id="KAK5116358.1"/>
    </source>
</evidence>
<evidence type="ECO:0000256" key="12">
    <source>
        <dbReference type="SAM" id="Phobius"/>
    </source>
</evidence>
<evidence type="ECO:0000256" key="3">
    <source>
        <dbReference type="ARBA" id="ARBA00022448"/>
    </source>
</evidence>
<dbReference type="Proteomes" id="UP001310890">
    <property type="component" value="Unassembled WGS sequence"/>
</dbReference>
<dbReference type="GO" id="GO:0016614">
    <property type="term" value="F:oxidoreductase activity, acting on CH-OH group of donors"/>
    <property type="evidence" value="ECO:0007669"/>
    <property type="project" value="InterPro"/>
</dbReference>
<evidence type="ECO:0000259" key="13">
    <source>
        <dbReference type="Pfam" id="PF10559"/>
    </source>
</evidence>
<dbReference type="InterPro" id="IPR019561">
    <property type="entry name" value="Translocon_Sec61/SecY_plug_dom"/>
</dbReference>
<evidence type="ECO:0000256" key="8">
    <source>
        <dbReference type="ARBA" id="ARBA00023010"/>
    </source>
</evidence>
<comment type="similarity">
    <text evidence="2 11">Belongs to the SecY/SEC61-alpha family.</text>
</comment>
<keyword evidence="6 10" id="KW-0653">Protein transport</keyword>
<accession>A0AAN7TM09</accession>
<dbReference type="PROSITE" id="PS00755">
    <property type="entry name" value="SECY_1"/>
    <property type="match status" value="1"/>
</dbReference>
<dbReference type="InterPro" id="IPR036188">
    <property type="entry name" value="FAD/NAD-bd_sf"/>
</dbReference>
<dbReference type="Gene3D" id="3.30.560.10">
    <property type="entry name" value="Glucose Oxidase, domain 3"/>
    <property type="match status" value="1"/>
</dbReference>
<dbReference type="SUPFAM" id="SSF51905">
    <property type="entry name" value="FAD/NAD(P)-binding domain"/>
    <property type="match status" value="1"/>
</dbReference>
<dbReference type="PROSITE" id="PS00756">
    <property type="entry name" value="SECY_2"/>
    <property type="match status" value="1"/>
</dbReference>
<feature type="transmembrane region" description="Helical" evidence="12">
    <location>
        <begin position="120"/>
        <end position="139"/>
    </location>
</feature>
<dbReference type="EMBL" id="JAVRRL010000008">
    <property type="protein sequence ID" value="KAK5116358.1"/>
    <property type="molecule type" value="Genomic_DNA"/>
</dbReference>
<evidence type="ECO:0000256" key="2">
    <source>
        <dbReference type="ARBA" id="ARBA00005751"/>
    </source>
</evidence>
<dbReference type="InterPro" id="IPR030659">
    <property type="entry name" value="SecY_CS"/>
</dbReference>
<dbReference type="NCBIfam" id="TIGR00967">
    <property type="entry name" value="3a0501s007"/>
    <property type="match status" value="1"/>
</dbReference>
<keyword evidence="7 12" id="KW-1133">Transmembrane helix</keyword>
<dbReference type="Gene3D" id="3.50.50.60">
    <property type="entry name" value="FAD/NAD(P)-binding domain"/>
    <property type="match status" value="1"/>
</dbReference>
<feature type="domain" description="Translocon Sec61/SecY plug" evidence="13">
    <location>
        <begin position="41"/>
        <end position="75"/>
    </location>
</feature>
<dbReference type="Pfam" id="PF00344">
    <property type="entry name" value="SecY"/>
    <property type="match status" value="1"/>
</dbReference>
<keyword evidence="5" id="KW-0256">Endoplasmic reticulum</keyword>
<protein>
    <submittedName>
        <fullName evidence="14">Translocon subunit</fullName>
    </submittedName>
</protein>
<proteinExistence type="inferred from homology"/>